<reference evidence="5" key="1">
    <citation type="submission" date="2022-10" db="EMBL/GenBank/DDBJ databases">
        <title>Rhodococcus sp.75.</title>
        <authorList>
            <person name="Sun M."/>
        </authorList>
    </citation>
    <scope>NUCLEOTIDE SEQUENCE</scope>
    <source>
        <strain evidence="5">75</strain>
    </source>
</reference>
<protein>
    <submittedName>
        <fullName evidence="5">Epoxide hydrolase 1</fullName>
    </submittedName>
</protein>
<accession>A0ABY6NXP3</accession>
<evidence type="ECO:0000259" key="4">
    <source>
        <dbReference type="Pfam" id="PF06441"/>
    </source>
</evidence>
<comment type="similarity">
    <text evidence="1">Belongs to the peptidase S33 family.</text>
</comment>
<proteinExistence type="inferred from homology"/>
<feature type="domain" description="Epoxide hydrolase N-terminal" evidence="4">
    <location>
        <begin position="7"/>
        <end position="111"/>
    </location>
</feature>
<dbReference type="GO" id="GO:0016787">
    <property type="term" value="F:hydrolase activity"/>
    <property type="evidence" value="ECO:0007669"/>
    <property type="project" value="UniProtKB-KW"/>
</dbReference>
<dbReference type="Gene3D" id="3.40.50.1820">
    <property type="entry name" value="alpha/beta hydrolase"/>
    <property type="match status" value="1"/>
</dbReference>
<sequence>MTDDRAVHPFTVDVPQAQLDDLHARLDRTRWPAELPGVGWERGMPATELRTLVEHWRHGYDWRAQQARLNRVPQVTTTIDGQRVHALHVRSPEPGATPLLLTHGWPGSVVELLGVLGPLTDPREHGGDPADAFHVVAPSLPGYGFSSPLVEPGWGVDRMARALAELMARLGYDRYGAQGGDWGSHVSRAVGRVDPEHVLGVHVNMLVTRPPAGVDLSTEERRRNAHNRRFERELSGYHRQQSTRPVTLSYALHDSPVGQLAWVAEKFHDWTDPASTIEADDLLTNVMLYWLTGTAGSSAQLYWETVHGGGPHGVGTVPTSVSVFPHDLFLPVRRFAEQTENIVGWTEHDRGGHFAALEVPDLLVADVRAALARA</sequence>
<name>A0ABY6NXP3_9NOCA</name>
<dbReference type="InterPro" id="IPR000639">
    <property type="entry name" value="Epox_hydrolase-like"/>
</dbReference>
<evidence type="ECO:0000313" key="6">
    <source>
        <dbReference type="Proteomes" id="UP001164965"/>
    </source>
</evidence>
<evidence type="ECO:0000256" key="3">
    <source>
        <dbReference type="ARBA" id="ARBA00022801"/>
    </source>
</evidence>
<evidence type="ECO:0000256" key="1">
    <source>
        <dbReference type="ARBA" id="ARBA00010088"/>
    </source>
</evidence>
<dbReference type="PRINTS" id="PR00412">
    <property type="entry name" value="EPOXHYDRLASE"/>
</dbReference>
<dbReference type="PANTHER" id="PTHR21661">
    <property type="entry name" value="EPOXIDE HYDROLASE 1-RELATED"/>
    <property type="match status" value="1"/>
</dbReference>
<organism evidence="5 6">
    <name type="scientific">Rhodococcus antarcticus</name>
    <dbReference type="NCBI Taxonomy" id="2987751"/>
    <lineage>
        <taxon>Bacteria</taxon>
        <taxon>Bacillati</taxon>
        <taxon>Actinomycetota</taxon>
        <taxon>Actinomycetes</taxon>
        <taxon>Mycobacteriales</taxon>
        <taxon>Nocardiaceae</taxon>
        <taxon>Rhodococcus</taxon>
    </lineage>
</organism>
<dbReference type="SUPFAM" id="SSF53474">
    <property type="entry name" value="alpha/beta-Hydrolases"/>
    <property type="match status" value="1"/>
</dbReference>
<dbReference type="RefSeq" id="WP_265382279.1">
    <property type="nucleotide sequence ID" value="NZ_CP110615.1"/>
</dbReference>
<evidence type="ECO:0000256" key="2">
    <source>
        <dbReference type="ARBA" id="ARBA00022797"/>
    </source>
</evidence>
<gene>
    <name evidence="5" type="ORF">RHODO2019_13535</name>
</gene>
<dbReference type="PANTHER" id="PTHR21661:SF35">
    <property type="entry name" value="EPOXIDE HYDROLASE"/>
    <property type="match status" value="1"/>
</dbReference>
<dbReference type="Proteomes" id="UP001164965">
    <property type="component" value="Chromosome"/>
</dbReference>
<keyword evidence="2" id="KW-0058">Aromatic hydrocarbons catabolism</keyword>
<dbReference type="PIRSF" id="PIRSF001112">
    <property type="entry name" value="Epoxide_hydrolase"/>
    <property type="match status" value="1"/>
</dbReference>
<dbReference type="InterPro" id="IPR016292">
    <property type="entry name" value="Epoxide_hydrolase"/>
</dbReference>
<dbReference type="Pfam" id="PF06441">
    <property type="entry name" value="EHN"/>
    <property type="match status" value="1"/>
</dbReference>
<evidence type="ECO:0000313" key="5">
    <source>
        <dbReference type="EMBL" id="UZJ24172.1"/>
    </source>
</evidence>
<keyword evidence="3 5" id="KW-0378">Hydrolase</keyword>
<keyword evidence="6" id="KW-1185">Reference proteome</keyword>
<dbReference type="EMBL" id="CP110615">
    <property type="protein sequence ID" value="UZJ24172.1"/>
    <property type="molecule type" value="Genomic_DNA"/>
</dbReference>
<dbReference type="InterPro" id="IPR029058">
    <property type="entry name" value="AB_hydrolase_fold"/>
</dbReference>
<dbReference type="InterPro" id="IPR010497">
    <property type="entry name" value="Epoxide_hydro_N"/>
</dbReference>